<proteinExistence type="inferred from homology"/>
<dbReference type="InterPro" id="IPR000209">
    <property type="entry name" value="Peptidase_S8/S53_dom"/>
</dbReference>
<accession>A0A8J3WST2</accession>
<keyword evidence="4 5" id="KW-0720">Serine protease</keyword>
<evidence type="ECO:0000256" key="3">
    <source>
        <dbReference type="ARBA" id="ARBA00022801"/>
    </source>
</evidence>
<name>A0A8J3WST2_9ACTN</name>
<dbReference type="PANTHER" id="PTHR43806:SF11">
    <property type="entry name" value="CEREVISIN-RELATED"/>
    <property type="match status" value="1"/>
</dbReference>
<dbReference type="Proteomes" id="UP000634476">
    <property type="component" value="Unassembled WGS sequence"/>
</dbReference>
<dbReference type="EMBL" id="BOOK01000020">
    <property type="protein sequence ID" value="GII00999.1"/>
    <property type="molecule type" value="Genomic_DNA"/>
</dbReference>
<evidence type="ECO:0000313" key="8">
    <source>
        <dbReference type="Proteomes" id="UP000634476"/>
    </source>
</evidence>
<dbReference type="Pfam" id="PF00082">
    <property type="entry name" value="Peptidase_S8"/>
    <property type="match status" value="1"/>
</dbReference>
<gene>
    <name evidence="7" type="ORF">Pta02_30070</name>
</gene>
<dbReference type="AlphaFoldDB" id="A0A8J3WST2"/>
<dbReference type="PANTHER" id="PTHR43806">
    <property type="entry name" value="PEPTIDASE S8"/>
    <property type="match status" value="1"/>
</dbReference>
<feature type="domain" description="Peptidase S8/S53" evidence="6">
    <location>
        <begin position="141"/>
        <end position="378"/>
    </location>
</feature>
<dbReference type="InterPro" id="IPR036852">
    <property type="entry name" value="Peptidase_S8/S53_dom_sf"/>
</dbReference>
<keyword evidence="8" id="KW-1185">Reference proteome</keyword>
<evidence type="ECO:0000256" key="2">
    <source>
        <dbReference type="ARBA" id="ARBA00022670"/>
    </source>
</evidence>
<evidence type="ECO:0000256" key="5">
    <source>
        <dbReference type="PROSITE-ProRule" id="PRU01240"/>
    </source>
</evidence>
<sequence>MVSAFQDDEIVVDLNDVGFVDRELQSLGVGVSERSESQALGLQRLKLSGLAEAIDAYGREGLESSMQRPEPTDLDLLLFYLRERAKEETTYRTRKPIFGKNRFLGGVWGSPHIGGDEIDPVRVARIDLPERGEPHPNRKRIGVLDTMLFPHEDLDGRYLTAGDSLFRRNATGLPSTTAHATFVTGVIVRQAPNAEIVVRSVLDESGTASSWDVANEMVAFRDAGVDILNMSFASVTDDDDPPLVLQRAVERLSSDILLIAAAGNHGNIEKPLPYPKMTARTPVWPAALDDVVAVGATDANGERASFSPRLPWVKRQARGVGVESTFLSDDVDISHRNADGVLVSHGIQSFGDPGYARWSGTSFATAQYSGDVAALAEREGISVREANDRFPRPPWQTAAP</sequence>
<evidence type="ECO:0000256" key="4">
    <source>
        <dbReference type="ARBA" id="ARBA00022825"/>
    </source>
</evidence>
<evidence type="ECO:0000313" key="7">
    <source>
        <dbReference type="EMBL" id="GII00999.1"/>
    </source>
</evidence>
<dbReference type="InterPro" id="IPR050131">
    <property type="entry name" value="Peptidase_S8_subtilisin-like"/>
</dbReference>
<dbReference type="GO" id="GO:0004252">
    <property type="term" value="F:serine-type endopeptidase activity"/>
    <property type="evidence" value="ECO:0007669"/>
    <property type="project" value="UniProtKB-UniRule"/>
</dbReference>
<dbReference type="GO" id="GO:0006508">
    <property type="term" value="P:proteolysis"/>
    <property type="evidence" value="ECO:0007669"/>
    <property type="project" value="UniProtKB-KW"/>
</dbReference>
<dbReference type="PROSITE" id="PS51892">
    <property type="entry name" value="SUBTILASE"/>
    <property type="match status" value="1"/>
</dbReference>
<feature type="active site" description="Charge relay system" evidence="5">
    <location>
        <position position="179"/>
    </location>
</feature>
<protein>
    <recommendedName>
        <fullName evidence="6">Peptidase S8/S53 domain-containing protein</fullName>
    </recommendedName>
</protein>
<keyword evidence="2 5" id="KW-0645">Protease</keyword>
<feature type="active site" description="Charge relay system" evidence="5">
    <location>
        <position position="145"/>
    </location>
</feature>
<reference evidence="7" key="1">
    <citation type="submission" date="2021-01" db="EMBL/GenBank/DDBJ databases">
        <title>Whole genome shotgun sequence of Planobispora takensis NBRC 109077.</title>
        <authorList>
            <person name="Komaki H."/>
            <person name="Tamura T."/>
        </authorList>
    </citation>
    <scope>NUCLEOTIDE SEQUENCE</scope>
    <source>
        <strain evidence="7">NBRC 109077</strain>
    </source>
</reference>
<evidence type="ECO:0000256" key="1">
    <source>
        <dbReference type="ARBA" id="ARBA00011073"/>
    </source>
</evidence>
<comment type="caution">
    <text evidence="7">The sequence shown here is derived from an EMBL/GenBank/DDBJ whole genome shotgun (WGS) entry which is preliminary data.</text>
</comment>
<dbReference type="SUPFAM" id="SSF52743">
    <property type="entry name" value="Subtilisin-like"/>
    <property type="match status" value="1"/>
</dbReference>
<comment type="similarity">
    <text evidence="1 5">Belongs to the peptidase S8 family.</text>
</comment>
<keyword evidence="3 5" id="KW-0378">Hydrolase</keyword>
<organism evidence="7 8">
    <name type="scientific">Planobispora takensis</name>
    <dbReference type="NCBI Taxonomy" id="1367882"/>
    <lineage>
        <taxon>Bacteria</taxon>
        <taxon>Bacillati</taxon>
        <taxon>Actinomycetota</taxon>
        <taxon>Actinomycetes</taxon>
        <taxon>Streptosporangiales</taxon>
        <taxon>Streptosporangiaceae</taxon>
        <taxon>Planobispora</taxon>
    </lineage>
</organism>
<dbReference type="Gene3D" id="3.40.50.200">
    <property type="entry name" value="Peptidase S8/S53 domain"/>
    <property type="match status" value="1"/>
</dbReference>
<evidence type="ECO:0000259" key="6">
    <source>
        <dbReference type="Pfam" id="PF00082"/>
    </source>
</evidence>
<feature type="active site" description="Charge relay system" evidence="5">
    <location>
        <position position="362"/>
    </location>
</feature>